<sequence>MQSKVRQPEQRPRYDGDITDQGRITLGAQERFQCSRLVSFTRVSFFKGSRKDVLLRLQEDGTLKSAIEISTSKLPSGQVIQLLSLLCNLSISVIKVQALVHIYDRISSFSSSIEVNQERYMSVFFNLQAVQFIEWGVEQMIMEKP</sequence>
<proteinExistence type="predicted"/>
<protein>
    <submittedName>
        <fullName evidence="1">Uncharacterized protein</fullName>
    </submittedName>
</protein>
<evidence type="ECO:0000313" key="2">
    <source>
        <dbReference type="Proteomes" id="UP001151752"/>
    </source>
</evidence>
<reference evidence="1" key="1">
    <citation type="submission" date="2022-11" db="EMBL/GenBank/DDBJ databases">
        <authorList>
            <person name="Hyden B.L."/>
            <person name="Feng K."/>
            <person name="Yates T."/>
            <person name="Jawdy S."/>
            <person name="Smart L.B."/>
            <person name="Muchero W."/>
        </authorList>
    </citation>
    <scope>NUCLEOTIDE SEQUENCE</scope>
    <source>
        <tissue evidence="1">Shoot tip</tissue>
    </source>
</reference>
<dbReference type="AlphaFoldDB" id="A0A9Q0X5H0"/>
<gene>
    <name evidence="1" type="ORF">OIU74_002828</name>
</gene>
<reference evidence="1" key="2">
    <citation type="journal article" date="2023" name="Int. J. Mol. Sci.">
        <title>De Novo Assembly and Annotation of 11 Diverse Shrub Willow (Salix) Genomes Reveals Novel Gene Organization in Sex-Linked Regions.</title>
        <authorList>
            <person name="Hyden B."/>
            <person name="Feng K."/>
            <person name="Yates T.B."/>
            <person name="Jawdy S."/>
            <person name="Cereghino C."/>
            <person name="Smart L.B."/>
            <person name="Muchero W."/>
        </authorList>
    </citation>
    <scope>NUCLEOTIDE SEQUENCE</scope>
    <source>
        <tissue evidence="1">Shoot tip</tissue>
    </source>
</reference>
<name>A0A9Q0X5H0_9ROSI</name>
<dbReference type="Proteomes" id="UP001151752">
    <property type="component" value="Chromosome 16"/>
</dbReference>
<keyword evidence="2" id="KW-1185">Reference proteome</keyword>
<dbReference type="EMBL" id="JAPFFM010000001">
    <property type="protein sequence ID" value="KAJ6779124.1"/>
    <property type="molecule type" value="Genomic_DNA"/>
</dbReference>
<organism evidence="1 2">
    <name type="scientific">Salix koriyanagi</name>
    <dbReference type="NCBI Taxonomy" id="2511006"/>
    <lineage>
        <taxon>Eukaryota</taxon>
        <taxon>Viridiplantae</taxon>
        <taxon>Streptophyta</taxon>
        <taxon>Embryophyta</taxon>
        <taxon>Tracheophyta</taxon>
        <taxon>Spermatophyta</taxon>
        <taxon>Magnoliopsida</taxon>
        <taxon>eudicotyledons</taxon>
        <taxon>Gunneridae</taxon>
        <taxon>Pentapetalae</taxon>
        <taxon>rosids</taxon>
        <taxon>fabids</taxon>
        <taxon>Malpighiales</taxon>
        <taxon>Salicaceae</taxon>
        <taxon>Saliceae</taxon>
        <taxon>Salix</taxon>
    </lineage>
</organism>
<accession>A0A9Q0X5H0</accession>
<comment type="caution">
    <text evidence="1">The sequence shown here is derived from an EMBL/GenBank/DDBJ whole genome shotgun (WGS) entry which is preliminary data.</text>
</comment>
<evidence type="ECO:0000313" key="1">
    <source>
        <dbReference type="EMBL" id="KAJ6779124.1"/>
    </source>
</evidence>